<feature type="transmembrane region" description="Helical" evidence="2">
    <location>
        <begin position="6"/>
        <end position="23"/>
    </location>
</feature>
<keyword evidence="2" id="KW-1133">Transmembrane helix</keyword>
<feature type="domain" description="Minor capsid protein P11 C-terminal conserved region" evidence="3">
    <location>
        <begin position="106"/>
        <end position="188"/>
    </location>
</feature>
<dbReference type="Pfam" id="PF23983">
    <property type="entry name" value="P11_C"/>
    <property type="match status" value="1"/>
</dbReference>
<dbReference type="AlphaFoldDB" id="A0A6C0BIT4"/>
<sequence>MDTRDLLLAVVIVALGVALVYFLDPTFGGLLRSQRSAYGLDTFADMPHLGASTQVVSNFNGPQQMQQNMQQNYAVDNLASVSGMSPAASGFASTEAPQNCYPKKQLRASELLPNDPNSQWVQANPMAPGSIMDKNFLNAGYQIGVDTIGQSLRNASHDLRSEPANPQQQVGPWNQSTIEPDINRKPLEIGS</sequence>
<proteinExistence type="predicted"/>
<keyword evidence="2" id="KW-0472">Membrane</keyword>
<reference evidence="4" key="1">
    <citation type="journal article" date="2020" name="Nature">
        <title>Giant virus diversity and host interactions through global metagenomics.</title>
        <authorList>
            <person name="Schulz F."/>
            <person name="Roux S."/>
            <person name="Paez-Espino D."/>
            <person name="Jungbluth S."/>
            <person name="Walsh D.A."/>
            <person name="Denef V.J."/>
            <person name="McMahon K.D."/>
            <person name="Konstantinidis K.T."/>
            <person name="Eloe-Fadrosh E.A."/>
            <person name="Kyrpides N.C."/>
            <person name="Woyke T."/>
        </authorList>
    </citation>
    <scope>NUCLEOTIDE SEQUENCE</scope>
    <source>
        <strain evidence="4">GVMAG-M-3300013006-15</strain>
    </source>
</reference>
<feature type="region of interest" description="Disordered" evidence="1">
    <location>
        <begin position="158"/>
        <end position="191"/>
    </location>
</feature>
<name>A0A6C0BIT4_9ZZZZ</name>
<evidence type="ECO:0000256" key="2">
    <source>
        <dbReference type="SAM" id="Phobius"/>
    </source>
</evidence>
<keyword evidence="2" id="KW-0812">Transmembrane</keyword>
<dbReference type="InterPro" id="IPR055730">
    <property type="entry name" value="P11_C"/>
</dbReference>
<feature type="compositionally biased region" description="Polar residues" evidence="1">
    <location>
        <begin position="164"/>
        <end position="178"/>
    </location>
</feature>
<protein>
    <recommendedName>
        <fullName evidence="3">Minor capsid protein P11 C-terminal conserved region domain-containing protein</fullName>
    </recommendedName>
</protein>
<dbReference type="EMBL" id="MN739162">
    <property type="protein sequence ID" value="QHS91469.1"/>
    <property type="molecule type" value="Genomic_DNA"/>
</dbReference>
<evidence type="ECO:0000256" key="1">
    <source>
        <dbReference type="SAM" id="MobiDB-lite"/>
    </source>
</evidence>
<evidence type="ECO:0000259" key="3">
    <source>
        <dbReference type="Pfam" id="PF23983"/>
    </source>
</evidence>
<organism evidence="4">
    <name type="scientific">viral metagenome</name>
    <dbReference type="NCBI Taxonomy" id="1070528"/>
    <lineage>
        <taxon>unclassified sequences</taxon>
        <taxon>metagenomes</taxon>
        <taxon>organismal metagenomes</taxon>
    </lineage>
</organism>
<evidence type="ECO:0000313" key="4">
    <source>
        <dbReference type="EMBL" id="QHS91469.1"/>
    </source>
</evidence>
<accession>A0A6C0BIT4</accession>
<feature type="compositionally biased region" description="Basic and acidic residues" evidence="1">
    <location>
        <begin position="181"/>
        <end position="191"/>
    </location>
</feature>